<feature type="compositionally biased region" description="Basic residues" evidence="15">
    <location>
        <begin position="993"/>
        <end position="1015"/>
    </location>
</feature>
<dbReference type="FunFam" id="1.10.287.70:FF:000018">
    <property type="entry name" value="Voltage-dependent T-type calcium channel subunit alpha"/>
    <property type="match status" value="1"/>
</dbReference>
<dbReference type="GO" id="GO:0005248">
    <property type="term" value="F:voltage-gated sodium channel activity"/>
    <property type="evidence" value="ECO:0007669"/>
    <property type="project" value="TreeGrafter"/>
</dbReference>
<dbReference type="InParanoid" id="B3MQ40"/>
<evidence type="ECO:0000256" key="7">
    <source>
        <dbReference type="ARBA" id="ARBA00022837"/>
    </source>
</evidence>
<feature type="compositionally biased region" description="Low complexity" evidence="15">
    <location>
        <begin position="35"/>
        <end position="48"/>
    </location>
</feature>
<feature type="compositionally biased region" description="Polar residues" evidence="15">
    <location>
        <begin position="1772"/>
        <end position="1797"/>
    </location>
</feature>
<keyword evidence="13" id="KW-0407">Ion channel</keyword>
<feature type="transmembrane region" description="Helical" evidence="16">
    <location>
        <begin position="1237"/>
        <end position="1259"/>
    </location>
</feature>
<dbReference type="GO" id="GO:0008332">
    <property type="term" value="F:low voltage-gated calcium channel activity"/>
    <property type="evidence" value="ECO:0007669"/>
    <property type="project" value="TreeGrafter"/>
</dbReference>
<feature type="compositionally biased region" description="Low complexity" evidence="15">
    <location>
        <begin position="1528"/>
        <end position="1538"/>
    </location>
</feature>
<evidence type="ECO:0000256" key="14">
    <source>
        <dbReference type="ARBA" id="ARBA00036634"/>
    </source>
</evidence>
<reference evidence="18 19" key="1">
    <citation type="journal article" date="2007" name="Nature">
        <title>Evolution of genes and genomes on the Drosophila phylogeny.</title>
        <authorList>
            <consortium name="Drosophila 12 Genomes Consortium"/>
            <person name="Clark A.G."/>
            <person name="Eisen M.B."/>
            <person name="Smith D.R."/>
            <person name="Bergman C.M."/>
            <person name="Oliver B."/>
            <person name="Markow T.A."/>
            <person name="Kaufman T.C."/>
            <person name="Kellis M."/>
            <person name="Gelbart W."/>
            <person name="Iyer V.N."/>
            <person name="Pollard D.A."/>
            <person name="Sackton T.B."/>
            <person name="Larracuente A.M."/>
            <person name="Singh N.D."/>
            <person name="Abad J.P."/>
            <person name="Abt D.N."/>
            <person name="Adryan B."/>
            <person name="Aguade M."/>
            <person name="Akashi H."/>
            <person name="Anderson W.W."/>
            <person name="Aquadro C.F."/>
            <person name="Ardell D.H."/>
            <person name="Arguello R."/>
            <person name="Artieri C.G."/>
            <person name="Barbash D.A."/>
            <person name="Barker D."/>
            <person name="Barsanti P."/>
            <person name="Batterham P."/>
            <person name="Batzoglou S."/>
            <person name="Begun D."/>
            <person name="Bhutkar A."/>
            <person name="Blanco E."/>
            <person name="Bosak S.A."/>
            <person name="Bradley R.K."/>
            <person name="Brand A.D."/>
            <person name="Brent M.R."/>
            <person name="Brooks A.N."/>
            <person name="Brown R.H."/>
            <person name="Butlin R.K."/>
            <person name="Caggese C."/>
            <person name="Calvi B.R."/>
            <person name="Bernardo de Carvalho A."/>
            <person name="Caspi A."/>
            <person name="Castrezana S."/>
            <person name="Celniker S.E."/>
            <person name="Chang J.L."/>
            <person name="Chapple C."/>
            <person name="Chatterji S."/>
            <person name="Chinwalla A."/>
            <person name="Civetta A."/>
            <person name="Clifton S.W."/>
            <person name="Comeron J.M."/>
            <person name="Costello J.C."/>
            <person name="Coyne J.A."/>
            <person name="Daub J."/>
            <person name="David R.G."/>
            <person name="Delcher A.L."/>
            <person name="Delehaunty K."/>
            <person name="Do C.B."/>
            <person name="Ebling H."/>
            <person name="Edwards K."/>
            <person name="Eickbush T."/>
            <person name="Evans J.D."/>
            <person name="Filipski A."/>
            <person name="Findeiss S."/>
            <person name="Freyhult E."/>
            <person name="Fulton L."/>
            <person name="Fulton R."/>
            <person name="Garcia A.C."/>
            <person name="Gardiner A."/>
            <person name="Garfield D.A."/>
            <person name="Garvin B.E."/>
            <person name="Gibson G."/>
            <person name="Gilbert D."/>
            <person name="Gnerre S."/>
            <person name="Godfrey J."/>
            <person name="Good R."/>
            <person name="Gotea V."/>
            <person name="Gravely B."/>
            <person name="Greenberg A.J."/>
            <person name="Griffiths-Jones S."/>
            <person name="Gross S."/>
            <person name="Guigo R."/>
            <person name="Gustafson E.A."/>
            <person name="Haerty W."/>
            <person name="Hahn M.W."/>
            <person name="Halligan D.L."/>
            <person name="Halpern A.L."/>
            <person name="Halter G.M."/>
            <person name="Han M.V."/>
            <person name="Heger A."/>
            <person name="Hillier L."/>
            <person name="Hinrichs A.S."/>
            <person name="Holmes I."/>
            <person name="Hoskins R.A."/>
            <person name="Hubisz M.J."/>
            <person name="Hultmark D."/>
            <person name="Huntley M.A."/>
            <person name="Jaffe D.B."/>
            <person name="Jagadeeshan S."/>
            <person name="Jeck W.R."/>
            <person name="Johnson J."/>
            <person name="Jones C.D."/>
            <person name="Jordan W.C."/>
            <person name="Karpen G.H."/>
            <person name="Kataoka E."/>
            <person name="Keightley P.D."/>
            <person name="Kheradpour P."/>
            <person name="Kirkness E.F."/>
            <person name="Koerich L.B."/>
            <person name="Kristiansen K."/>
            <person name="Kudrna D."/>
            <person name="Kulathinal R.J."/>
            <person name="Kumar S."/>
            <person name="Kwok R."/>
            <person name="Lander E."/>
            <person name="Langley C.H."/>
            <person name="Lapoint R."/>
            <person name="Lazzaro B.P."/>
            <person name="Lee S.J."/>
            <person name="Levesque L."/>
            <person name="Li R."/>
            <person name="Lin C.F."/>
            <person name="Lin M.F."/>
            <person name="Lindblad-Toh K."/>
            <person name="Llopart A."/>
            <person name="Long M."/>
            <person name="Low L."/>
            <person name="Lozovsky E."/>
            <person name="Lu J."/>
            <person name="Luo M."/>
            <person name="Machado C.A."/>
            <person name="Makalowski W."/>
            <person name="Marzo M."/>
            <person name="Matsuda M."/>
            <person name="Matzkin L."/>
            <person name="McAllister B."/>
            <person name="McBride C.S."/>
            <person name="McKernan B."/>
            <person name="McKernan K."/>
            <person name="Mendez-Lago M."/>
            <person name="Minx P."/>
            <person name="Mollenhauer M.U."/>
            <person name="Montooth K."/>
            <person name="Mount S.M."/>
            <person name="Mu X."/>
            <person name="Myers E."/>
            <person name="Negre B."/>
            <person name="Newfeld S."/>
            <person name="Nielsen R."/>
            <person name="Noor M.A."/>
            <person name="O'Grady P."/>
            <person name="Pachter L."/>
            <person name="Papaceit M."/>
            <person name="Parisi M.J."/>
            <person name="Parisi M."/>
            <person name="Parts L."/>
            <person name="Pedersen J.S."/>
            <person name="Pesole G."/>
            <person name="Phillippy A.M."/>
            <person name="Ponting C.P."/>
            <person name="Pop M."/>
            <person name="Porcelli D."/>
            <person name="Powell J.R."/>
            <person name="Prohaska S."/>
            <person name="Pruitt K."/>
            <person name="Puig M."/>
            <person name="Quesneville H."/>
            <person name="Ram K.R."/>
            <person name="Rand D."/>
            <person name="Rasmussen M.D."/>
            <person name="Reed L.K."/>
            <person name="Reenan R."/>
            <person name="Reily A."/>
            <person name="Remington K.A."/>
            <person name="Rieger T.T."/>
            <person name="Ritchie M.G."/>
            <person name="Robin C."/>
            <person name="Rogers Y.H."/>
            <person name="Rohde C."/>
            <person name="Rozas J."/>
            <person name="Rubenfield M.J."/>
            <person name="Ruiz A."/>
            <person name="Russo S."/>
            <person name="Salzberg S.L."/>
            <person name="Sanchez-Gracia A."/>
            <person name="Saranga D.J."/>
            <person name="Sato H."/>
            <person name="Schaeffer S.W."/>
            <person name="Schatz M.C."/>
            <person name="Schlenke T."/>
            <person name="Schwartz R."/>
            <person name="Segarra C."/>
            <person name="Singh R.S."/>
            <person name="Sirot L."/>
            <person name="Sirota M."/>
            <person name="Sisneros N.B."/>
            <person name="Smith C.D."/>
            <person name="Smith T.F."/>
            <person name="Spieth J."/>
            <person name="Stage D.E."/>
            <person name="Stark A."/>
            <person name="Stephan W."/>
            <person name="Strausberg R.L."/>
            <person name="Strempel S."/>
            <person name="Sturgill D."/>
            <person name="Sutton G."/>
            <person name="Sutton G.G."/>
            <person name="Tao W."/>
            <person name="Teichmann S."/>
            <person name="Tobari Y.N."/>
            <person name="Tomimura Y."/>
            <person name="Tsolas J.M."/>
            <person name="Valente V.L."/>
            <person name="Venter E."/>
            <person name="Venter J.C."/>
            <person name="Vicario S."/>
            <person name="Vieira F.G."/>
            <person name="Vilella A.J."/>
            <person name="Villasante A."/>
            <person name="Walenz B."/>
            <person name="Wang J."/>
            <person name="Wasserman M."/>
            <person name="Watts T."/>
            <person name="Wilson D."/>
            <person name="Wilson R.K."/>
            <person name="Wing R.A."/>
            <person name="Wolfner M.F."/>
            <person name="Wong A."/>
            <person name="Wong G.K."/>
            <person name="Wu C.I."/>
            <person name="Wu G."/>
            <person name="Yamamoto D."/>
            <person name="Yang H.P."/>
            <person name="Yang S.P."/>
            <person name="Yorke J.A."/>
            <person name="Yoshida K."/>
            <person name="Zdobnov E."/>
            <person name="Zhang P."/>
            <person name="Zhang Y."/>
            <person name="Zimin A.V."/>
            <person name="Baldwin J."/>
            <person name="Abdouelleil A."/>
            <person name="Abdulkadir J."/>
            <person name="Abebe A."/>
            <person name="Abera B."/>
            <person name="Abreu J."/>
            <person name="Acer S.C."/>
            <person name="Aftuck L."/>
            <person name="Alexander A."/>
            <person name="An P."/>
            <person name="Anderson E."/>
            <person name="Anderson S."/>
            <person name="Arachi H."/>
            <person name="Azer M."/>
            <person name="Bachantsang P."/>
            <person name="Barry A."/>
            <person name="Bayul T."/>
            <person name="Berlin A."/>
            <person name="Bessette D."/>
            <person name="Bloom T."/>
            <person name="Blye J."/>
            <person name="Boguslavskiy L."/>
            <person name="Bonnet C."/>
            <person name="Boukhgalter B."/>
            <person name="Bourzgui I."/>
            <person name="Brown A."/>
            <person name="Cahill P."/>
            <person name="Channer S."/>
            <person name="Cheshatsang Y."/>
            <person name="Chuda L."/>
            <person name="Citroen M."/>
            <person name="Collymore A."/>
            <person name="Cooke P."/>
            <person name="Costello M."/>
            <person name="D'Aco K."/>
            <person name="Daza R."/>
            <person name="De Haan G."/>
            <person name="DeGray S."/>
            <person name="DeMaso C."/>
            <person name="Dhargay N."/>
            <person name="Dooley K."/>
            <person name="Dooley E."/>
            <person name="Doricent M."/>
            <person name="Dorje P."/>
            <person name="Dorjee K."/>
            <person name="Dupes A."/>
            <person name="Elong R."/>
            <person name="Falk J."/>
            <person name="Farina A."/>
            <person name="Faro S."/>
            <person name="Ferguson D."/>
            <person name="Fisher S."/>
            <person name="Foley C.D."/>
            <person name="Franke A."/>
            <person name="Friedrich D."/>
            <person name="Gadbois L."/>
            <person name="Gearin G."/>
            <person name="Gearin C.R."/>
            <person name="Giannoukos G."/>
            <person name="Goode T."/>
            <person name="Graham J."/>
            <person name="Grandbois E."/>
            <person name="Grewal S."/>
            <person name="Gyaltsen K."/>
            <person name="Hafez N."/>
            <person name="Hagos B."/>
            <person name="Hall J."/>
            <person name="Henson C."/>
            <person name="Hollinger A."/>
            <person name="Honan T."/>
            <person name="Huard M.D."/>
            <person name="Hughes L."/>
            <person name="Hurhula B."/>
            <person name="Husby M.E."/>
            <person name="Kamat A."/>
            <person name="Kanga B."/>
            <person name="Kashin S."/>
            <person name="Khazanovich D."/>
            <person name="Kisner P."/>
            <person name="Lance K."/>
            <person name="Lara M."/>
            <person name="Lee W."/>
            <person name="Lennon N."/>
            <person name="Letendre F."/>
            <person name="LeVine R."/>
            <person name="Lipovsky A."/>
            <person name="Liu X."/>
            <person name="Liu J."/>
            <person name="Liu S."/>
            <person name="Lokyitsang T."/>
            <person name="Lokyitsang Y."/>
            <person name="Lubonja R."/>
            <person name="Lui A."/>
            <person name="MacDonald P."/>
            <person name="Magnisalis V."/>
            <person name="Maru K."/>
            <person name="Matthews C."/>
            <person name="McCusker W."/>
            <person name="McDonough S."/>
            <person name="Mehta T."/>
            <person name="Meldrim J."/>
            <person name="Meneus L."/>
            <person name="Mihai O."/>
            <person name="Mihalev A."/>
            <person name="Mihova T."/>
            <person name="Mittelman R."/>
            <person name="Mlenga V."/>
            <person name="Montmayeur A."/>
            <person name="Mulrain L."/>
            <person name="Navidi A."/>
            <person name="Naylor J."/>
            <person name="Negash T."/>
            <person name="Nguyen T."/>
            <person name="Nguyen N."/>
            <person name="Nicol R."/>
            <person name="Norbu C."/>
            <person name="Norbu N."/>
            <person name="Novod N."/>
            <person name="O'Neill B."/>
            <person name="Osman S."/>
            <person name="Markiewicz E."/>
            <person name="Oyono O.L."/>
            <person name="Patti C."/>
            <person name="Phunkhang P."/>
            <person name="Pierre F."/>
            <person name="Priest M."/>
            <person name="Raghuraman S."/>
            <person name="Rege F."/>
            <person name="Reyes R."/>
            <person name="Rise C."/>
            <person name="Rogov P."/>
            <person name="Ross K."/>
            <person name="Ryan E."/>
            <person name="Settipalli S."/>
            <person name="Shea T."/>
            <person name="Sherpa N."/>
            <person name="Shi L."/>
            <person name="Shih D."/>
            <person name="Sparrow T."/>
            <person name="Spaulding J."/>
            <person name="Stalker J."/>
            <person name="Stange-Thomann N."/>
            <person name="Stavropoulos S."/>
            <person name="Stone C."/>
            <person name="Strader C."/>
            <person name="Tesfaye S."/>
            <person name="Thomson T."/>
            <person name="Thoulutsang Y."/>
            <person name="Thoulutsang D."/>
            <person name="Topham K."/>
            <person name="Topping I."/>
            <person name="Tsamla T."/>
            <person name="Vassiliev H."/>
            <person name="Vo A."/>
            <person name="Wangchuk T."/>
            <person name="Wangdi T."/>
            <person name="Weiand M."/>
            <person name="Wilkinson J."/>
            <person name="Wilson A."/>
            <person name="Yadav S."/>
            <person name="Young G."/>
            <person name="Yu Q."/>
            <person name="Zembek L."/>
            <person name="Zhong D."/>
            <person name="Zimmer A."/>
            <person name="Zwirko Z."/>
            <person name="Jaffe D.B."/>
            <person name="Alvarez P."/>
            <person name="Brockman W."/>
            <person name="Butler J."/>
            <person name="Chin C."/>
            <person name="Gnerre S."/>
            <person name="Grabherr M."/>
            <person name="Kleber M."/>
            <person name="Mauceli E."/>
            <person name="MacCallum I."/>
        </authorList>
    </citation>
    <scope>NUCLEOTIDE SEQUENCE [LARGE SCALE GENOMIC DNA]</scope>
    <source>
        <strain evidence="19">Tucson 14024-0371.13</strain>
    </source>
</reference>
<feature type="transmembrane region" description="Helical" evidence="16">
    <location>
        <begin position="2173"/>
        <end position="2195"/>
    </location>
</feature>
<evidence type="ECO:0000256" key="2">
    <source>
        <dbReference type="ARBA" id="ARBA00022448"/>
    </source>
</evidence>
<dbReference type="InterPro" id="IPR027359">
    <property type="entry name" value="Volt_channel_dom_sf"/>
</dbReference>
<keyword evidence="3" id="KW-0109">Calcium transport</keyword>
<evidence type="ECO:0000256" key="10">
    <source>
        <dbReference type="ARBA" id="ARBA00023065"/>
    </source>
</evidence>
<dbReference type="Gene3D" id="1.10.287.70">
    <property type="match status" value="4"/>
</dbReference>
<feature type="region of interest" description="Disordered" evidence="15">
    <location>
        <begin position="1445"/>
        <end position="1581"/>
    </location>
</feature>
<dbReference type="FunFam" id="1.10.287.70:FF:000125">
    <property type="entry name" value="Voltage-dependent T-type calcium channel subunit alpha"/>
    <property type="match status" value="1"/>
</dbReference>
<feature type="transmembrane region" description="Helical" evidence="16">
    <location>
        <begin position="417"/>
        <end position="435"/>
    </location>
</feature>
<dbReference type="OrthoDB" id="416585at2759"/>
<feature type="region of interest" description="Disordered" evidence="15">
    <location>
        <begin position="592"/>
        <end position="640"/>
    </location>
</feature>
<feature type="compositionally biased region" description="Polar residues" evidence="15">
    <location>
        <begin position="1445"/>
        <end position="1460"/>
    </location>
</feature>
<feature type="compositionally biased region" description="Low complexity" evidence="15">
    <location>
        <begin position="12"/>
        <end position="25"/>
    </location>
</feature>
<evidence type="ECO:0000256" key="12">
    <source>
        <dbReference type="ARBA" id="ARBA00023180"/>
    </source>
</evidence>
<feature type="transmembrane region" description="Helical" evidence="16">
    <location>
        <begin position="2389"/>
        <end position="2413"/>
    </location>
</feature>
<dbReference type="GO" id="GO:0086010">
    <property type="term" value="P:membrane depolarization during action potential"/>
    <property type="evidence" value="ECO:0007669"/>
    <property type="project" value="TreeGrafter"/>
</dbReference>
<keyword evidence="6" id="KW-0677">Repeat</keyword>
<dbReference type="HOGENOM" id="CLU_000540_2_2_1"/>
<feature type="compositionally biased region" description="Low complexity" evidence="15">
    <location>
        <begin position="1481"/>
        <end position="1492"/>
    </location>
</feature>
<evidence type="ECO:0000256" key="3">
    <source>
        <dbReference type="ARBA" id="ARBA00022568"/>
    </source>
</evidence>
<keyword evidence="9 16" id="KW-1133">Transmembrane helix</keyword>
<evidence type="ECO:0000256" key="4">
    <source>
        <dbReference type="ARBA" id="ARBA00022673"/>
    </source>
</evidence>
<keyword evidence="19" id="KW-1185">Reference proteome</keyword>
<feature type="compositionally biased region" description="Low complexity" evidence="15">
    <location>
        <begin position="670"/>
        <end position="689"/>
    </location>
</feature>
<feature type="compositionally biased region" description="Low complexity" evidence="15">
    <location>
        <begin position="1669"/>
        <end position="1685"/>
    </location>
</feature>
<evidence type="ECO:0000256" key="15">
    <source>
        <dbReference type="SAM" id="MobiDB-lite"/>
    </source>
</evidence>
<dbReference type="Gene3D" id="1.20.120.350">
    <property type="entry name" value="Voltage-gated potassium channels. Chain C"/>
    <property type="match status" value="3"/>
</dbReference>
<keyword evidence="8" id="KW-0851">Voltage-gated channel</keyword>
<feature type="domain" description="Ion transport" evidence="17">
    <location>
        <begin position="1106"/>
        <end position="1363"/>
    </location>
</feature>
<feature type="transmembrane region" description="Helical" evidence="16">
    <location>
        <begin position="455"/>
        <end position="480"/>
    </location>
</feature>
<feature type="domain" description="Ion transport" evidence="17">
    <location>
        <begin position="400"/>
        <end position="487"/>
    </location>
</feature>
<dbReference type="FunFam" id="1.20.120.350:FF:000008">
    <property type="entry name" value="Voltage-dependent T-type calcium channel subunit alpha"/>
    <property type="match status" value="1"/>
</dbReference>
<proteinExistence type="predicted"/>
<evidence type="ECO:0000259" key="17">
    <source>
        <dbReference type="Pfam" id="PF00520"/>
    </source>
</evidence>
<feature type="region of interest" description="Disordered" evidence="15">
    <location>
        <begin position="2984"/>
        <end position="3032"/>
    </location>
</feature>
<evidence type="ECO:0000256" key="11">
    <source>
        <dbReference type="ARBA" id="ARBA00023136"/>
    </source>
</evidence>
<feature type="compositionally biased region" description="Polar residues" evidence="15">
    <location>
        <begin position="981"/>
        <end position="992"/>
    </location>
</feature>
<dbReference type="FunFam" id="1.20.120.350:FF:000007">
    <property type="entry name" value="Voltage-dependent T-type calcium channel subunit alpha"/>
    <property type="match status" value="1"/>
</dbReference>
<feature type="compositionally biased region" description="Low complexity" evidence="15">
    <location>
        <begin position="949"/>
        <end position="968"/>
    </location>
</feature>
<keyword evidence="12" id="KW-0325">Glycoprotein</keyword>
<name>B3MQ40_DROAN</name>
<feature type="region of interest" description="Disordered" evidence="15">
    <location>
        <begin position="935"/>
        <end position="1046"/>
    </location>
</feature>
<feature type="region of interest" description="Disordered" evidence="15">
    <location>
        <begin position="2910"/>
        <end position="2937"/>
    </location>
</feature>
<feature type="compositionally biased region" description="Low complexity" evidence="15">
    <location>
        <begin position="1969"/>
        <end position="1980"/>
    </location>
</feature>
<feature type="transmembrane region" description="Helical" evidence="16">
    <location>
        <begin position="2490"/>
        <end position="2510"/>
    </location>
</feature>
<feature type="transmembrane region" description="Helical" evidence="16">
    <location>
        <begin position="2575"/>
        <end position="2601"/>
    </location>
</feature>
<feature type="compositionally biased region" description="Gly residues" evidence="15">
    <location>
        <begin position="702"/>
        <end position="711"/>
    </location>
</feature>
<feature type="compositionally biased region" description="Low complexity" evidence="15">
    <location>
        <begin position="87"/>
        <end position="100"/>
    </location>
</feature>
<feature type="region of interest" description="Disordered" evidence="15">
    <location>
        <begin position="1929"/>
        <end position="1987"/>
    </location>
</feature>
<evidence type="ECO:0000256" key="8">
    <source>
        <dbReference type="ARBA" id="ARBA00022882"/>
    </source>
</evidence>
<accession>B3MQ40</accession>
<feature type="compositionally biased region" description="Polar residues" evidence="15">
    <location>
        <begin position="690"/>
        <end position="701"/>
    </location>
</feature>
<evidence type="ECO:0000256" key="9">
    <source>
        <dbReference type="ARBA" id="ARBA00022989"/>
    </source>
</evidence>
<gene>
    <name evidence="18" type="primary">Dana\GF20312</name>
    <name evidence="18" type="synonym">dana_GLEANR_2724</name>
    <name evidence="18" type="ORF">GF20312</name>
</gene>
<feature type="domain" description="Ion transport" evidence="17">
    <location>
        <begin position="2037"/>
        <end position="2309"/>
    </location>
</feature>
<evidence type="ECO:0000256" key="16">
    <source>
        <dbReference type="SAM" id="Phobius"/>
    </source>
</evidence>
<dbReference type="Pfam" id="PF00520">
    <property type="entry name" value="Ion_trans"/>
    <property type="match status" value="4"/>
</dbReference>
<dbReference type="EMBL" id="CH902621">
    <property type="protein sequence ID" value="EDV44466.2"/>
    <property type="molecule type" value="Genomic_DNA"/>
</dbReference>
<feature type="compositionally biased region" description="Basic residues" evidence="15">
    <location>
        <begin position="1700"/>
        <end position="1712"/>
    </location>
</feature>
<dbReference type="FunFam" id="1.20.120.350:FF:000009">
    <property type="entry name" value="Voltage-dependent T-type calcium channel subunit alpha"/>
    <property type="match status" value="1"/>
</dbReference>
<feature type="region of interest" description="Disordered" evidence="15">
    <location>
        <begin position="659"/>
        <end position="737"/>
    </location>
</feature>
<feature type="compositionally biased region" description="Basic and acidic residues" evidence="15">
    <location>
        <begin position="1508"/>
        <end position="1518"/>
    </location>
</feature>
<feature type="compositionally biased region" description="Low complexity" evidence="15">
    <location>
        <begin position="180"/>
        <end position="214"/>
    </location>
</feature>
<organism evidence="18 19">
    <name type="scientific">Drosophila ananassae</name>
    <name type="common">Fruit fly</name>
    <dbReference type="NCBI Taxonomy" id="7217"/>
    <lineage>
        <taxon>Eukaryota</taxon>
        <taxon>Metazoa</taxon>
        <taxon>Ecdysozoa</taxon>
        <taxon>Arthropoda</taxon>
        <taxon>Hexapoda</taxon>
        <taxon>Insecta</taxon>
        <taxon>Pterygota</taxon>
        <taxon>Neoptera</taxon>
        <taxon>Endopterygota</taxon>
        <taxon>Diptera</taxon>
        <taxon>Brachycera</taxon>
        <taxon>Muscomorpha</taxon>
        <taxon>Ephydroidea</taxon>
        <taxon>Drosophilidae</taxon>
        <taxon>Drosophila</taxon>
        <taxon>Sophophora</taxon>
    </lineage>
</organism>
<evidence type="ECO:0000256" key="13">
    <source>
        <dbReference type="ARBA" id="ARBA00023303"/>
    </source>
</evidence>
<feature type="region of interest" description="Disordered" evidence="15">
    <location>
        <begin position="820"/>
        <end position="848"/>
    </location>
</feature>
<feature type="region of interest" description="Disordered" evidence="15">
    <location>
        <begin position="1667"/>
        <end position="1810"/>
    </location>
</feature>
<keyword evidence="10" id="KW-0406">Ion transport</keyword>
<feature type="transmembrane region" description="Helical" evidence="16">
    <location>
        <begin position="2276"/>
        <end position="2299"/>
    </location>
</feature>
<keyword evidence="11 16" id="KW-0472">Membrane</keyword>
<keyword evidence="4" id="KW-0107">Calcium channel</keyword>
<comment type="subcellular location">
    <subcellularLocation>
        <location evidence="1">Membrane</location>
        <topology evidence="1">Multi-pass membrane protein</topology>
    </subcellularLocation>
</comment>
<feature type="compositionally biased region" description="Low complexity" evidence="15">
    <location>
        <begin position="1929"/>
        <end position="1939"/>
    </location>
</feature>
<dbReference type="SUPFAM" id="SSF81324">
    <property type="entry name" value="Voltage-gated potassium channels"/>
    <property type="match status" value="4"/>
</dbReference>
<dbReference type="GO" id="GO:0043005">
    <property type="term" value="C:neuron projection"/>
    <property type="evidence" value="ECO:0007669"/>
    <property type="project" value="TreeGrafter"/>
</dbReference>
<evidence type="ECO:0000256" key="6">
    <source>
        <dbReference type="ARBA" id="ARBA00022737"/>
    </source>
</evidence>
<dbReference type="eggNOG" id="KOG2302">
    <property type="taxonomic scope" value="Eukaryota"/>
</dbReference>
<evidence type="ECO:0000256" key="5">
    <source>
        <dbReference type="ARBA" id="ARBA00022692"/>
    </source>
</evidence>
<keyword evidence="5 16" id="KW-0812">Transmembrane</keyword>
<feature type="compositionally biased region" description="Polar residues" evidence="15">
    <location>
        <begin position="1940"/>
        <end position="1949"/>
    </location>
</feature>
<dbReference type="STRING" id="7217.B3MQ40"/>
<dbReference type="FunCoup" id="B3MQ40">
    <property type="interactions" value="191"/>
</dbReference>
<feature type="domain" description="Ion transport" evidence="17">
    <location>
        <begin position="2354"/>
        <end position="2610"/>
    </location>
</feature>
<feature type="transmembrane region" description="Helical" evidence="16">
    <location>
        <begin position="2076"/>
        <end position="2097"/>
    </location>
</feature>
<protein>
    <recommendedName>
        <fullName evidence="17">Ion transport domain-containing protein</fullName>
    </recommendedName>
</protein>
<dbReference type="PANTHER" id="PTHR10037">
    <property type="entry name" value="VOLTAGE-GATED CATION CHANNEL CALCIUM AND SODIUM"/>
    <property type="match status" value="1"/>
</dbReference>
<feature type="region of interest" description="Disordered" evidence="15">
    <location>
        <begin position="1"/>
        <end position="218"/>
    </location>
</feature>
<feature type="compositionally biased region" description="Basic residues" evidence="15">
    <location>
        <begin position="147"/>
        <end position="157"/>
    </location>
</feature>
<feature type="compositionally biased region" description="Gly residues" evidence="15">
    <location>
        <begin position="66"/>
        <end position="77"/>
    </location>
</feature>
<feature type="compositionally biased region" description="Pro residues" evidence="15">
    <location>
        <begin position="2910"/>
        <end position="2925"/>
    </location>
</feature>
<comment type="catalytic activity">
    <reaction evidence="14">
        <text>Ca(2+)(in) = Ca(2+)(out)</text>
        <dbReference type="Rhea" id="RHEA:29671"/>
        <dbReference type="ChEBI" id="CHEBI:29108"/>
    </reaction>
</comment>
<keyword evidence="2" id="KW-0813">Transport</keyword>
<evidence type="ECO:0000313" key="18">
    <source>
        <dbReference type="EMBL" id="EDV44466.2"/>
    </source>
</evidence>
<feature type="compositionally biased region" description="Gly residues" evidence="15">
    <location>
        <begin position="1750"/>
        <end position="1767"/>
    </location>
</feature>
<dbReference type="FunFam" id="1.10.287.70:FF:000120">
    <property type="entry name" value="Voltage-dependent T-type calcium channel subunit alpha"/>
    <property type="match status" value="1"/>
</dbReference>
<feature type="transmembrane region" description="Helical" evidence="16">
    <location>
        <begin position="1329"/>
        <end position="1353"/>
    </location>
</feature>
<keyword evidence="7" id="KW-0106">Calcium</keyword>
<evidence type="ECO:0000256" key="1">
    <source>
        <dbReference type="ARBA" id="ARBA00004141"/>
    </source>
</evidence>
<sequence length="3076" mass="337091">MDQEAMMRGAERGAATDTATATGTEQQHQQGQLATATTTSYKNSNNSNRLGQMHSNEEPPMTVIVDGGGGGGSGSGSGHSRRLRKTSSSNANPNSKNPNSQSTTGPSGSARTHRQSSNASGSADHARRRYQSGGGGGKERPEQGQVPRRRTAGRRHSGASSLSDAVTAARTRGGGGGGAISSSTASSCNGSCSSDDGDSSSHTSSSSGSSSSSGEPNLPYPGFPEISMWALTQYTRPRNWCLMLITNPYPFQKNSNNNKRTERTLWDGGGEREHSPNCHCPSLAIYPWAGAGAETSVLVTHFTQDVRCESLLIFLSIFSPPAISHPMTLLILCNHRTFSLSQYYEFSKDQDYICSTPNDSGMHLCGNFPPYRIGSMVCNEEAKLFDFNEPTNTSCVNWNQYYTTCKPSGENPFQGTISFDNIGMAWVAIFLVISLEGWTDIMYYVQDAHSFWDWIYFVLLIVIGSFFMINLCLVVIATQFSETKKREMERMRQERARYTSTSTLASSTNNSEPATCYAEIVKYIAHLWRRFKRRMLKKYQRQQRKEGLLPNADNLTFSPSRIKCHHPKCPKYSNRKPSSIQDQMITVMVPLNSASNNNNNNNNNNSSNHNGNHHSGNNTNTNTNTTTSNNNNNNSNNHNNAASCTTVALVNGINGSAASVTMSSAHHQQHQQQLQQQQQQQVQVQQQQQSSSDNTEQSITGNDGGAIGTSGGMPRSSSLKKSSAHHQLKPEGSGGEQKTILLKFPQQMIDSEQLILQLGNLGKSHPCTSGFLSPPTSASRRPSVMFNEYVLLHTPPALSNDPAAGSASSAATTVATAAASAGAGGGNTNTSSTSSHQNGAGGGSGTIEKSTIFSTEKMTQAGDGSIWQVNLPQTIGTIANPYADCSELGIHDAMTCQELLAFSVAFSAALPTGQSTLESFYSSLARCDPHTAEALRAHHGHKPRPPTSGSPQAGEASGAEAGEAGELEPTTVSAVVGNGSGTATCTEVVPSSNHRRKEHHQHHQTTSHHHHHHHNNNNTTSHSRNNRSSRPSTATGRIHRDSSHAPTGNYMEDYACCYDLYQNALSPLDERQRQRSPTTRCLIAVYRCFSRVCSWIRRYIRRLVEHKYFQQGILLAILINTLSMGIEYHNQPPELTAIVETSNVVFSGIFAVEMLLKVVAEGPFRYIANGFNVFDGIIVILSAIEICQQFVGNGTGGGGSGLSVLRTFRLLRILKLVRFMPNLRRQLFVMLRTMDNVAVFFSLLVLFIFIFSILGMYLFGGKFCKFLDESGLERECTCPEIISRHPQCECDRKHFNNILWATVTVFQILTQEDWNVVLFNGMEKTSHWAALYFVALMTFGNYVLFNLLVAILVEGFSSERNERREREQRELVKKLREETLAENYSDGMYDESRSEADSSTTNDSYYEVRNRWRSAEDVRKLQDSAELIIEAKNNAHRQRLLQPTHDYQINELPTSSNAPLSSGERDREAGGKLGLGPLEEAATSSAAAMAASQQLGRSSRGGLKKTYSIKERRSEAPRLSKIRLVRDPPIITTTAATPQDSPSTTLEPGMSFRQWGDMEPPSSPSPSLLRPPNIFSGGQRSLDEGIPSIDLIPPSPVLAHKPLNILNASQLGVGVPGGGPGSSTGSMHSLIIDDISKSSSSTAAAAATPIYVPTISSAQAEAQSLNDVSLGGNTGNASTSGSSSSERLPLAPPPQGGFKQRFRRSSSKKRRPGSGNAEEGHLGMAGAAGQDEDEEQRQLNNNGDNSFLLRGGGAAGGSPGGGSGGGAAARDSPSTSKETNRLSPQNSIRRLSNTLSIGSGPVGGGMGAGSRRASACIFNSQVYQNLNLNQPPTRLRPGSGQRRMSSIELAFSKTSHLNLHNLEANRKSLSYTNSKMDLDKWHKSYGNLNEPDTMLQQYMEARDKRKNSISHYNLKKRLEEKELQQLQQLHQQQLLQQRQDSFSSATQQPYPTPGHSAGGSHPRLSKDYQQQQHQHLQLAAMQSHSTVPGGERYSKLKMIIEQLTPKHFTIEREDYSLYIFPEENRFRQICTWFVNQKWFDNVVLLFIALNCITLAMERPNIPPSSTERLFLSTANYVFTVVFTVEMFIKVVATGMFYGPDAYFTSGWNIMDGSLVTISIIDLLMSLISESSPRIFGILRVFRLLRSLRPLRVINRAPGLKLVVQTLLSSLRPIGNIVLICCTFFIIFGILGVQLFKGTFYYCEGENIKGVRNADECRRIPGNVWTNRKYNFDDLGKALMSLFVLSSRDGWVNIMYTGLDAVGVDQQPIVNYNEWRLLYFIAFILLVGFFVLNMFVGVVVENFHRCREEQEKEEKIRRAAKRALQMEKKRRRMHEPPYYTNYSPTRMFVHNVVTSKYFDLAIAAVIGLNVVTMAMEYYKMPYPLKYALKIFNYFFTAVFILEANMKLVALGWRLYLKDRWNQLDVGIVLLSIVGIVLEELETEKFIPINPTIIRVMRVLRIARVLKLLKMAKGIRALLDTVMQALPQVGNLGLLFFLLFFIFAALGVELFGRLECSDEIPCQGLGEHAHFANFGMAFLTLFRVATGDNWNGIMKDTLRDNCDDAADCVRNCCVSSVIAPIFFVIFVLMAQFVLVNVVVAVLMKHLEESHKQMEDELDMEVELERELVREQEFAQEQKLCQQLAEAQSKAAPPPRPLAKVKSLPKNFIYSTPSLDKKFPAPIGSNPGQGSLTSSAATNLNQIAGSGSVGGGGGGVGGAGARRQTVQYFNQPPNPSSLALGLSLAEMGGTLTPQALGARLGEPFGGPATAVGGILTGEPSTAAGLPLPPLDGRRRGRRASAAAGFRKRGVLSKERSLDEQAIRRRNLEAKRTSCDSLPWGGDALDYHRRGTIFESLESGAEGVGGGGSATKLEDTASYDIRSVRSADVGHMESLDAESLSVVSALVPVPLPPPPPLSPPTITPLPTPTPTQRRPFGWSQSVDQGCMRSSLLLSVPRSMPPRSRSGSTKQLFKQQALDEDADMDENSLLLPTTSQGSGSVGSGPSAGPVPPPAKLDIPEGVPVSGDIPGLSKSDSSDILRIISERRRMDQREQQDLENAEDRDCDYKELLLVKSPQSSMD</sequence>
<dbReference type="GO" id="GO:0001518">
    <property type="term" value="C:voltage-gated sodium channel complex"/>
    <property type="evidence" value="ECO:0007669"/>
    <property type="project" value="TreeGrafter"/>
</dbReference>
<dbReference type="Proteomes" id="UP000007801">
    <property type="component" value="Unassembled WGS sequence"/>
</dbReference>
<dbReference type="InterPro" id="IPR043203">
    <property type="entry name" value="VGCC_Ca_Na"/>
</dbReference>
<feature type="compositionally biased region" description="Low complexity" evidence="15">
    <location>
        <begin position="1016"/>
        <end position="1029"/>
    </location>
</feature>
<feature type="compositionally biased region" description="Low complexity" evidence="15">
    <location>
        <begin position="2990"/>
        <end position="3002"/>
    </location>
</feature>
<dbReference type="PANTHER" id="PTHR10037:SF230">
    <property type="entry name" value="CA[2+]-CHANNEL PROTEIN ALPHA[[1]] SUBUNIT T, ISOFORM F"/>
    <property type="match status" value="1"/>
</dbReference>
<dbReference type="GO" id="GO:0070509">
    <property type="term" value="P:calcium ion import"/>
    <property type="evidence" value="ECO:0007669"/>
    <property type="project" value="TreeGrafter"/>
</dbReference>
<feature type="region of interest" description="Disordered" evidence="15">
    <location>
        <begin position="1384"/>
        <end position="1403"/>
    </location>
</feature>
<feature type="transmembrane region" description="Helical" evidence="16">
    <location>
        <begin position="2356"/>
        <end position="2377"/>
    </location>
</feature>
<dbReference type="InterPro" id="IPR005821">
    <property type="entry name" value="Ion_trans_dom"/>
</dbReference>
<evidence type="ECO:0000313" key="19">
    <source>
        <dbReference type="Proteomes" id="UP000007801"/>
    </source>
</evidence>
<feature type="compositionally biased region" description="Polar residues" evidence="15">
    <location>
        <begin position="101"/>
        <end position="121"/>
    </location>
</feature>